<dbReference type="Gene3D" id="1.10.510.10">
    <property type="entry name" value="Transferase(Phosphotransferase) domain 1"/>
    <property type="match status" value="1"/>
</dbReference>
<dbReference type="EMBL" id="DS113187">
    <property type="protein sequence ID" value="EAY21859.1"/>
    <property type="molecule type" value="Genomic_DNA"/>
</dbReference>
<dbReference type="PANTHER" id="PTHR24056">
    <property type="entry name" value="CELL DIVISION PROTEIN KINASE"/>
    <property type="match status" value="1"/>
</dbReference>
<feature type="binding site" evidence="7">
    <location>
        <position position="47"/>
    </location>
    <ligand>
        <name>ATP</name>
        <dbReference type="ChEBI" id="CHEBI:30616"/>
    </ligand>
</feature>
<evidence type="ECO:0000256" key="6">
    <source>
        <dbReference type="ARBA" id="ARBA00022840"/>
    </source>
</evidence>
<dbReference type="GO" id="GO:0005524">
    <property type="term" value="F:ATP binding"/>
    <property type="evidence" value="ECO:0007669"/>
    <property type="project" value="UniProtKB-UniRule"/>
</dbReference>
<dbReference type="PROSITE" id="PS50011">
    <property type="entry name" value="PROTEIN_KINASE_DOM"/>
    <property type="match status" value="1"/>
</dbReference>
<name>A2DCC2_TRIV3</name>
<dbReference type="InterPro" id="IPR011009">
    <property type="entry name" value="Kinase-like_dom_sf"/>
</dbReference>
<dbReference type="FunFam" id="1.10.510.10:FF:001739">
    <property type="entry name" value="CMGC family protein kinase"/>
    <property type="match status" value="1"/>
</dbReference>
<dbReference type="PANTHER" id="PTHR24056:SF546">
    <property type="entry name" value="CYCLIN-DEPENDENT KINASE 12"/>
    <property type="match status" value="1"/>
</dbReference>
<dbReference type="InterPro" id="IPR000719">
    <property type="entry name" value="Prot_kinase_dom"/>
</dbReference>
<dbReference type="VEuPathDB" id="TrichDB:TVAGG3_0957570"/>
<comment type="similarity">
    <text evidence="1">Belongs to the protein kinase superfamily. CMGC Ser/Thr protein kinase family. CDC2/CDKX subfamily.</text>
</comment>
<dbReference type="GO" id="GO:0008353">
    <property type="term" value="F:RNA polymerase II CTD heptapeptide repeat kinase activity"/>
    <property type="evidence" value="ECO:0000318"/>
    <property type="project" value="GO_Central"/>
</dbReference>
<dbReference type="PROSITE" id="PS00107">
    <property type="entry name" value="PROTEIN_KINASE_ATP"/>
    <property type="match status" value="1"/>
</dbReference>
<keyword evidence="2 8" id="KW-0723">Serine/threonine-protein kinase</keyword>
<evidence type="ECO:0000256" key="9">
    <source>
        <dbReference type="SAM" id="MobiDB-lite"/>
    </source>
</evidence>
<dbReference type="SMART" id="SM00220">
    <property type="entry name" value="S_TKc"/>
    <property type="match status" value="1"/>
</dbReference>
<dbReference type="GO" id="GO:0032968">
    <property type="term" value="P:positive regulation of transcription elongation by RNA polymerase II"/>
    <property type="evidence" value="ECO:0000318"/>
    <property type="project" value="GO_Central"/>
</dbReference>
<evidence type="ECO:0000256" key="2">
    <source>
        <dbReference type="ARBA" id="ARBA00022527"/>
    </source>
</evidence>
<keyword evidence="12" id="KW-1185">Reference proteome</keyword>
<dbReference type="PROSITE" id="PS00108">
    <property type="entry name" value="PROTEIN_KINASE_ST"/>
    <property type="match status" value="1"/>
</dbReference>
<dbReference type="SMR" id="A2DCC2"/>
<dbReference type="OrthoDB" id="28397at2759"/>
<evidence type="ECO:0000256" key="3">
    <source>
        <dbReference type="ARBA" id="ARBA00022679"/>
    </source>
</evidence>
<dbReference type="Gene3D" id="3.30.200.20">
    <property type="entry name" value="Phosphorylase Kinase, domain 1"/>
    <property type="match status" value="1"/>
</dbReference>
<keyword evidence="3" id="KW-0808">Transferase</keyword>
<evidence type="ECO:0000256" key="1">
    <source>
        <dbReference type="ARBA" id="ARBA00006485"/>
    </source>
</evidence>
<evidence type="ECO:0000256" key="4">
    <source>
        <dbReference type="ARBA" id="ARBA00022741"/>
    </source>
</evidence>
<dbReference type="SUPFAM" id="SSF56112">
    <property type="entry name" value="Protein kinase-like (PK-like)"/>
    <property type="match status" value="1"/>
</dbReference>
<accession>A2DCC2</accession>
<reference evidence="11" key="2">
    <citation type="journal article" date="2007" name="Science">
        <title>Draft genome sequence of the sexually transmitted pathogen Trichomonas vaginalis.</title>
        <authorList>
            <person name="Carlton J.M."/>
            <person name="Hirt R.P."/>
            <person name="Silva J.C."/>
            <person name="Delcher A.L."/>
            <person name="Schatz M."/>
            <person name="Zhao Q."/>
            <person name="Wortman J.R."/>
            <person name="Bidwell S.L."/>
            <person name="Alsmark U.C.M."/>
            <person name="Besteiro S."/>
            <person name="Sicheritz-Ponten T."/>
            <person name="Noel C.J."/>
            <person name="Dacks J.B."/>
            <person name="Foster P.G."/>
            <person name="Simillion C."/>
            <person name="Van de Peer Y."/>
            <person name="Miranda-Saavedra D."/>
            <person name="Barton G.J."/>
            <person name="Westrop G.D."/>
            <person name="Mueller S."/>
            <person name="Dessi D."/>
            <person name="Fiori P.L."/>
            <person name="Ren Q."/>
            <person name="Paulsen I."/>
            <person name="Zhang H."/>
            <person name="Bastida-Corcuera F.D."/>
            <person name="Simoes-Barbosa A."/>
            <person name="Brown M.T."/>
            <person name="Hayes R.D."/>
            <person name="Mukherjee M."/>
            <person name="Okumura C.Y."/>
            <person name="Schneider R."/>
            <person name="Smith A.J."/>
            <person name="Vanacova S."/>
            <person name="Villalvazo M."/>
            <person name="Haas B.J."/>
            <person name="Pertea M."/>
            <person name="Feldblyum T.V."/>
            <person name="Utterback T.R."/>
            <person name="Shu C.L."/>
            <person name="Osoegawa K."/>
            <person name="de Jong P.J."/>
            <person name="Hrdy I."/>
            <person name="Horvathova L."/>
            <person name="Zubacova Z."/>
            <person name="Dolezal P."/>
            <person name="Malik S.B."/>
            <person name="Logsdon J.M. Jr."/>
            <person name="Henze K."/>
            <person name="Gupta A."/>
            <person name="Wang C.C."/>
            <person name="Dunne R.L."/>
            <person name="Upcroft J.A."/>
            <person name="Upcroft P."/>
            <person name="White O."/>
            <person name="Salzberg S.L."/>
            <person name="Tang P."/>
            <person name="Chiu C.-H."/>
            <person name="Lee Y.-S."/>
            <person name="Embley T.M."/>
            <person name="Coombs G.H."/>
            <person name="Mottram J.C."/>
            <person name="Tachezy J."/>
            <person name="Fraser-Liggett C.M."/>
            <person name="Johnson P.J."/>
        </authorList>
    </citation>
    <scope>NUCLEOTIDE SEQUENCE [LARGE SCALE GENOMIC DNA]</scope>
    <source>
        <strain evidence="11">G3</strain>
    </source>
</reference>
<dbReference type="InterPro" id="IPR050108">
    <property type="entry name" value="CDK"/>
</dbReference>
<dbReference type="KEGG" id="tva:5467410"/>
<keyword evidence="5 11" id="KW-0418">Kinase</keyword>
<organism evidence="11 12">
    <name type="scientific">Trichomonas vaginalis (strain ATCC PRA-98 / G3)</name>
    <dbReference type="NCBI Taxonomy" id="412133"/>
    <lineage>
        <taxon>Eukaryota</taxon>
        <taxon>Metamonada</taxon>
        <taxon>Parabasalia</taxon>
        <taxon>Trichomonadida</taxon>
        <taxon>Trichomonadidae</taxon>
        <taxon>Trichomonas</taxon>
    </lineage>
</organism>
<dbReference type="AlphaFoldDB" id="A2DCC2"/>
<dbReference type="STRING" id="5722.A2DCC2"/>
<dbReference type="FunFam" id="3.30.200.20:FF:000970">
    <property type="entry name" value="CMGC family protein kinase"/>
    <property type="match status" value="1"/>
</dbReference>
<dbReference type="RefSeq" id="XP_001582845.1">
    <property type="nucleotide sequence ID" value="XM_001582795.1"/>
</dbReference>
<dbReference type="CDD" id="cd07829">
    <property type="entry name" value="STKc_CDK_like"/>
    <property type="match status" value="1"/>
</dbReference>
<dbReference type="Pfam" id="PF00069">
    <property type="entry name" value="Pkinase"/>
    <property type="match status" value="1"/>
</dbReference>
<keyword evidence="6 7" id="KW-0067">ATP-binding</keyword>
<dbReference type="eggNOG" id="KOG0600">
    <property type="taxonomic scope" value="Eukaryota"/>
</dbReference>
<evidence type="ECO:0000256" key="8">
    <source>
        <dbReference type="RuleBase" id="RU000304"/>
    </source>
</evidence>
<reference evidence="11" key="1">
    <citation type="submission" date="2006-10" db="EMBL/GenBank/DDBJ databases">
        <authorList>
            <person name="Amadeo P."/>
            <person name="Zhao Q."/>
            <person name="Wortman J."/>
            <person name="Fraser-Liggett C."/>
            <person name="Carlton J."/>
        </authorList>
    </citation>
    <scope>NUCLEOTIDE SEQUENCE</scope>
    <source>
        <strain evidence="11">G3</strain>
    </source>
</reference>
<dbReference type="VEuPathDB" id="TrichDB:TVAG_249190"/>
<feature type="domain" description="Protein kinase" evidence="10">
    <location>
        <begin position="18"/>
        <end position="310"/>
    </location>
</feature>
<keyword evidence="4 7" id="KW-0547">Nucleotide-binding</keyword>
<dbReference type="GO" id="GO:0005634">
    <property type="term" value="C:nucleus"/>
    <property type="evidence" value="ECO:0000318"/>
    <property type="project" value="GO_Central"/>
</dbReference>
<dbReference type="InterPro" id="IPR017441">
    <property type="entry name" value="Protein_kinase_ATP_BS"/>
</dbReference>
<feature type="region of interest" description="Disordered" evidence="9">
    <location>
        <begin position="334"/>
        <end position="360"/>
    </location>
</feature>
<protein>
    <submittedName>
        <fullName evidence="11">CMGC family protein kinase</fullName>
    </submittedName>
</protein>
<sequence>MDSSDDFSIETKDLSTLFTKVEKIGLGTYGKVYKCLDIRKKQTVALKKIKILKPNDGFPVNTVREIKCLKELKHDNIIRLRNVITLYKPNKPSTVWLSFDYCEFDLFGLLHKTDFPQLSTKQVLCYSRQLILAMLQCKQAEILHRDLKPANLFITRDNVLKIGDFGLARKFKSDDIKYTYNVITLYYRAPELILGCQNYQYEVDVWSVGCILYELCTNKYFFKAPIGKEIDQLTAIFKITGTPDNEEWPEFKELDKGGLFTQKIEGNLLEYLEKTIPPEFEGAADLISKMCRLTPSKRISMQEAFMHPFISRNGQPIEASQLPPISLMEMHQMQASAELGKNKKDKSAHDSPPRPEKAEI</sequence>
<evidence type="ECO:0000313" key="11">
    <source>
        <dbReference type="EMBL" id="EAY21859.1"/>
    </source>
</evidence>
<evidence type="ECO:0000256" key="5">
    <source>
        <dbReference type="ARBA" id="ARBA00022777"/>
    </source>
</evidence>
<evidence type="ECO:0000313" key="12">
    <source>
        <dbReference type="Proteomes" id="UP000001542"/>
    </source>
</evidence>
<evidence type="ECO:0000259" key="10">
    <source>
        <dbReference type="PROSITE" id="PS50011"/>
    </source>
</evidence>
<dbReference type="Proteomes" id="UP000001542">
    <property type="component" value="Unassembled WGS sequence"/>
</dbReference>
<feature type="compositionally biased region" description="Basic and acidic residues" evidence="9">
    <location>
        <begin position="340"/>
        <end position="360"/>
    </location>
</feature>
<proteinExistence type="inferred from homology"/>
<gene>
    <name evidence="11" type="ORF">TVAG_249190</name>
</gene>
<dbReference type="GO" id="GO:0000307">
    <property type="term" value="C:cyclin-dependent protein kinase holoenzyme complex"/>
    <property type="evidence" value="ECO:0000318"/>
    <property type="project" value="GO_Central"/>
</dbReference>
<evidence type="ECO:0000256" key="7">
    <source>
        <dbReference type="PROSITE-ProRule" id="PRU10141"/>
    </source>
</evidence>
<dbReference type="OMA" id="TAIFKIT"/>
<dbReference type="InParanoid" id="A2DCC2"/>
<dbReference type="InterPro" id="IPR008271">
    <property type="entry name" value="Ser/Thr_kinase_AS"/>
</dbReference>